<sequence length="220" mass="24305">MNEIDLQADFDDLLSAPRPLESLDSLIWKTLASAADQAGHPWKEAAVATLQTPTQASQNPCPEIRTIILRCVDEDARTIDFHTDLRSPKVDQIRHAGDPSPISWLFYDSSSKIQLRLTGTATVVSGAAAQAAWESVPEPARDNYRSAAAPGTFHAGDDPPSDDQRLVQWSEDSDAGRRWFCIVRTTITTADWLYLRRGGHVRASVNYSTTGRSTGRWVMP</sequence>
<keyword evidence="4" id="KW-1185">Reference proteome</keyword>
<evidence type="ECO:0000313" key="4">
    <source>
        <dbReference type="Proteomes" id="UP000317238"/>
    </source>
</evidence>
<comment type="caution">
    <text evidence="3">The sequence shown here is derived from an EMBL/GenBank/DDBJ whole genome shotgun (WGS) entry which is preliminary data.</text>
</comment>
<evidence type="ECO:0000313" key="3">
    <source>
        <dbReference type="EMBL" id="TWT68911.1"/>
    </source>
</evidence>
<dbReference type="RefSeq" id="WP_146438577.1">
    <property type="nucleotide sequence ID" value="NZ_SJPL01000001.1"/>
</dbReference>
<dbReference type="OrthoDB" id="5120525at2"/>
<dbReference type="EMBL" id="SJPL01000001">
    <property type="protein sequence ID" value="TWT68911.1"/>
    <property type="molecule type" value="Genomic_DNA"/>
</dbReference>
<protein>
    <submittedName>
        <fullName evidence="3">Pyridoxamine 5'-phosphate oxidase</fullName>
    </submittedName>
</protein>
<organism evidence="3 4">
    <name type="scientific">Crateriforma conspicua</name>
    <dbReference type="NCBI Taxonomy" id="2527996"/>
    <lineage>
        <taxon>Bacteria</taxon>
        <taxon>Pseudomonadati</taxon>
        <taxon>Planctomycetota</taxon>
        <taxon>Planctomycetia</taxon>
        <taxon>Planctomycetales</taxon>
        <taxon>Planctomycetaceae</taxon>
        <taxon>Crateriforma</taxon>
    </lineage>
</organism>
<proteinExistence type="predicted"/>
<evidence type="ECO:0000256" key="1">
    <source>
        <dbReference type="SAM" id="MobiDB-lite"/>
    </source>
</evidence>
<dbReference type="Pfam" id="PF12766">
    <property type="entry name" value="Pyridox_oxase_2"/>
    <property type="match status" value="1"/>
</dbReference>
<evidence type="ECO:0000259" key="2">
    <source>
        <dbReference type="Pfam" id="PF12766"/>
    </source>
</evidence>
<dbReference type="InterPro" id="IPR024624">
    <property type="entry name" value="Pyridox_Oxase_Alr4036_FMN-bd"/>
</dbReference>
<name>A0A5C5Y2M0_9PLAN</name>
<gene>
    <name evidence="3" type="ORF">Pan14r_11940</name>
</gene>
<dbReference type="GO" id="GO:0010181">
    <property type="term" value="F:FMN binding"/>
    <property type="evidence" value="ECO:0007669"/>
    <property type="project" value="InterPro"/>
</dbReference>
<feature type="region of interest" description="Disordered" evidence="1">
    <location>
        <begin position="142"/>
        <end position="165"/>
    </location>
</feature>
<dbReference type="SUPFAM" id="SSF50475">
    <property type="entry name" value="FMN-binding split barrel"/>
    <property type="match status" value="1"/>
</dbReference>
<dbReference type="Proteomes" id="UP000317238">
    <property type="component" value="Unassembled WGS sequence"/>
</dbReference>
<reference evidence="3 4" key="1">
    <citation type="submission" date="2019-02" db="EMBL/GenBank/DDBJ databases">
        <title>Deep-cultivation of Planctomycetes and their phenomic and genomic characterization uncovers novel biology.</title>
        <authorList>
            <person name="Wiegand S."/>
            <person name="Jogler M."/>
            <person name="Boedeker C."/>
            <person name="Pinto D."/>
            <person name="Vollmers J."/>
            <person name="Rivas-Marin E."/>
            <person name="Kohn T."/>
            <person name="Peeters S.H."/>
            <person name="Heuer A."/>
            <person name="Rast P."/>
            <person name="Oberbeckmann S."/>
            <person name="Bunk B."/>
            <person name="Jeske O."/>
            <person name="Meyerdierks A."/>
            <person name="Storesund J.E."/>
            <person name="Kallscheuer N."/>
            <person name="Luecker S."/>
            <person name="Lage O.M."/>
            <person name="Pohl T."/>
            <person name="Merkel B.J."/>
            <person name="Hornburger P."/>
            <person name="Mueller R.-W."/>
            <person name="Bruemmer F."/>
            <person name="Labrenz M."/>
            <person name="Spormann A.M."/>
            <person name="Op Den Camp H."/>
            <person name="Overmann J."/>
            <person name="Amann R."/>
            <person name="Jetten M.S.M."/>
            <person name="Mascher T."/>
            <person name="Medema M.H."/>
            <person name="Devos D.P."/>
            <person name="Kaster A.-K."/>
            <person name="Ovreas L."/>
            <person name="Rohde M."/>
            <person name="Galperin M.Y."/>
            <person name="Jogler C."/>
        </authorList>
    </citation>
    <scope>NUCLEOTIDE SEQUENCE [LARGE SCALE GENOMIC DNA]</scope>
    <source>
        <strain evidence="3 4">Pan14r</strain>
    </source>
</reference>
<dbReference type="Gene3D" id="2.30.110.10">
    <property type="entry name" value="Electron Transport, Fmn-binding Protein, Chain A"/>
    <property type="match status" value="1"/>
</dbReference>
<accession>A0A5C5Y2M0</accession>
<dbReference type="InterPro" id="IPR012349">
    <property type="entry name" value="Split_barrel_FMN-bd"/>
</dbReference>
<feature type="domain" description="Pyridoxamine 5'-phosphate oxidase Alr4036 family FMN-binding" evidence="2">
    <location>
        <begin position="28"/>
        <end position="124"/>
    </location>
</feature>
<dbReference type="AlphaFoldDB" id="A0A5C5Y2M0"/>